<evidence type="ECO:0000313" key="1">
    <source>
        <dbReference type="EMBL" id="RCV15300.1"/>
    </source>
</evidence>
<gene>
    <name evidence="1" type="ORF">SETIT_3G047000v2</name>
</gene>
<name>A0A368QDG3_SETIT</name>
<accession>A0A368QDG3</accession>
<dbReference type="AlphaFoldDB" id="A0A368QDG3"/>
<dbReference type="EMBL" id="CM003530">
    <property type="protein sequence ID" value="RCV15300.1"/>
    <property type="molecule type" value="Genomic_DNA"/>
</dbReference>
<sequence length="168" mass="17774">MVEAAPPRWNNVLRPVLHLTGACYGAGDGLVRFVAGGSGGPVVFTDLSSSCTGVSFRLVGSLAVKVSMTTRRLGCRGDGAAVDKYVDLATLCSGFKRRAQIQGQHGVGCIPARCSCSVFGFRFVAGIFAAQFKALVRWRLSWSVAGGYHHGFPPATSAMAESRDGKRF</sequence>
<proteinExistence type="predicted"/>
<protein>
    <submittedName>
        <fullName evidence="1">Uncharacterized protein</fullName>
    </submittedName>
</protein>
<reference evidence="1" key="1">
    <citation type="journal article" date="2012" name="Nat. Biotechnol.">
        <title>Reference genome sequence of the model plant Setaria.</title>
        <authorList>
            <person name="Bennetzen J.L."/>
            <person name="Schmutz J."/>
            <person name="Wang H."/>
            <person name="Percifield R."/>
            <person name="Hawkins J."/>
            <person name="Pontaroli A.C."/>
            <person name="Estep M."/>
            <person name="Feng L."/>
            <person name="Vaughn J.N."/>
            <person name="Grimwood J."/>
            <person name="Jenkins J."/>
            <person name="Barry K."/>
            <person name="Lindquist E."/>
            <person name="Hellsten U."/>
            <person name="Deshpande S."/>
            <person name="Wang X."/>
            <person name="Wu X."/>
            <person name="Mitros T."/>
            <person name="Triplett J."/>
            <person name="Yang X."/>
            <person name="Ye C.Y."/>
            <person name="Mauro-Herrera M."/>
            <person name="Wang L."/>
            <person name="Li P."/>
            <person name="Sharma M."/>
            <person name="Sharma R."/>
            <person name="Ronald P.C."/>
            <person name="Panaud O."/>
            <person name="Kellogg E.A."/>
            <person name="Brutnell T.P."/>
            <person name="Doust A.N."/>
            <person name="Tuskan G.A."/>
            <person name="Rokhsar D."/>
            <person name="Devos K.M."/>
        </authorList>
    </citation>
    <scope>NUCLEOTIDE SEQUENCE [LARGE SCALE GENOMIC DNA]</scope>
    <source>
        <strain evidence="1">Yugu1</strain>
    </source>
</reference>
<reference evidence="1" key="2">
    <citation type="submission" date="2015-07" db="EMBL/GenBank/DDBJ databases">
        <authorList>
            <person name="Noorani M."/>
        </authorList>
    </citation>
    <scope>NUCLEOTIDE SEQUENCE</scope>
    <source>
        <strain evidence="1">Yugu1</strain>
    </source>
</reference>
<organism evidence="1">
    <name type="scientific">Setaria italica</name>
    <name type="common">Foxtail millet</name>
    <name type="synonym">Panicum italicum</name>
    <dbReference type="NCBI Taxonomy" id="4555"/>
    <lineage>
        <taxon>Eukaryota</taxon>
        <taxon>Viridiplantae</taxon>
        <taxon>Streptophyta</taxon>
        <taxon>Embryophyta</taxon>
        <taxon>Tracheophyta</taxon>
        <taxon>Spermatophyta</taxon>
        <taxon>Magnoliopsida</taxon>
        <taxon>Liliopsida</taxon>
        <taxon>Poales</taxon>
        <taxon>Poaceae</taxon>
        <taxon>PACMAD clade</taxon>
        <taxon>Panicoideae</taxon>
        <taxon>Panicodae</taxon>
        <taxon>Paniceae</taxon>
        <taxon>Cenchrinae</taxon>
        <taxon>Setaria</taxon>
    </lineage>
</organism>